<evidence type="ECO:0000313" key="2">
    <source>
        <dbReference type="EMBL" id="STY93710.1"/>
    </source>
</evidence>
<name>A0A378PZ96_MORBO</name>
<dbReference type="Proteomes" id="UP000254133">
    <property type="component" value="Unassembled WGS sequence"/>
</dbReference>
<dbReference type="EMBL" id="UGPZ01000003">
    <property type="protein sequence ID" value="STY93735.1"/>
    <property type="molecule type" value="Genomic_DNA"/>
</dbReference>
<reference evidence="4 5" key="1">
    <citation type="submission" date="2018-06" db="EMBL/GenBank/DDBJ databases">
        <authorList>
            <consortium name="Pathogen Informatics"/>
            <person name="Doyle S."/>
        </authorList>
    </citation>
    <scope>NUCLEOTIDE SEQUENCE [LARGE SCALE GENOMIC DNA]</scope>
    <source>
        <strain evidence="4 5">NCTC9426</strain>
    </source>
</reference>
<sequence>MFTMQAIITGAKPSKGTFKNDDGKEVDYDSITFYCKMPLMGGKGFATVEYKLKDRSADFDKIFANADFTSDVLAEVKYIEQTNGKGKTIREITDIVVLTKKGANNAQ</sequence>
<gene>
    <name evidence="2" type="ORF">NCTC9426_02442</name>
    <name evidence="3" type="ORF">NCTC9426_02454</name>
    <name evidence="4" type="ORF">NCTC9426_02467</name>
</gene>
<organism evidence="4 5">
    <name type="scientific">Moraxella bovis</name>
    <dbReference type="NCBI Taxonomy" id="476"/>
    <lineage>
        <taxon>Bacteria</taxon>
        <taxon>Pseudomonadati</taxon>
        <taxon>Pseudomonadota</taxon>
        <taxon>Gammaproteobacteria</taxon>
        <taxon>Moraxellales</taxon>
        <taxon>Moraxellaceae</taxon>
        <taxon>Moraxella</taxon>
    </lineage>
</organism>
<evidence type="ECO:0000256" key="1">
    <source>
        <dbReference type="SAM" id="MobiDB-lite"/>
    </source>
</evidence>
<evidence type="ECO:0000313" key="3">
    <source>
        <dbReference type="EMBL" id="STY93722.1"/>
    </source>
</evidence>
<protein>
    <submittedName>
        <fullName evidence="4">Uncharacterized protein</fullName>
    </submittedName>
</protein>
<evidence type="ECO:0000313" key="5">
    <source>
        <dbReference type="Proteomes" id="UP000254133"/>
    </source>
</evidence>
<dbReference type="EMBL" id="UGPZ01000003">
    <property type="protein sequence ID" value="STY93722.1"/>
    <property type="molecule type" value="Genomic_DNA"/>
</dbReference>
<dbReference type="AlphaFoldDB" id="A0A378PZ96"/>
<dbReference type="RefSeq" id="WP_115369927.1">
    <property type="nucleotide sequence ID" value="NZ_UGPZ01000003.1"/>
</dbReference>
<dbReference type="EMBL" id="UGPZ01000003">
    <property type="protein sequence ID" value="STY93710.1"/>
    <property type="molecule type" value="Genomic_DNA"/>
</dbReference>
<feature type="region of interest" description="Disordered" evidence="1">
    <location>
        <begin position="1"/>
        <end position="21"/>
    </location>
</feature>
<accession>A0A378PZ96</accession>
<evidence type="ECO:0000313" key="4">
    <source>
        <dbReference type="EMBL" id="STY93735.1"/>
    </source>
</evidence>
<proteinExistence type="predicted"/>